<dbReference type="SUPFAM" id="SSF51569">
    <property type="entry name" value="Aldolase"/>
    <property type="match status" value="1"/>
</dbReference>
<dbReference type="GO" id="GO:0004332">
    <property type="term" value="F:fructose-bisphosphate aldolase activity"/>
    <property type="evidence" value="ECO:0007669"/>
    <property type="project" value="InterPro"/>
</dbReference>
<keyword evidence="4" id="KW-1185">Reference proteome</keyword>
<organism evidence="2 3">
    <name type="scientific">Treponema putidum</name>
    <dbReference type="NCBI Taxonomy" id="221027"/>
    <lineage>
        <taxon>Bacteria</taxon>
        <taxon>Pseudomonadati</taxon>
        <taxon>Spirochaetota</taxon>
        <taxon>Spirochaetia</taxon>
        <taxon>Spirochaetales</taxon>
        <taxon>Treponemataceae</taxon>
        <taxon>Treponema</taxon>
    </lineage>
</organism>
<gene>
    <name evidence="2" type="ORF">E4N74_00240</name>
    <name evidence="1" type="ORF">E4N76_00890</name>
</gene>
<dbReference type="SMART" id="SM01133">
    <property type="entry name" value="DeoC"/>
    <property type="match status" value="1"/>
</dbReference>
<dbReference type="Gene3D" id="3.20.20.70">
    <property type="entry name" value="Aldolase class I"/>
    <property type="match status" value="1"/>
</dbReference>
<proteinExistence type="predicted"/>
<dbReference type="InterPro" id="IPR013785">
    <property type="entry name" value="Aldolase_TIM"/>
</dbReference>
<evidence type="ECO:0000313" key="3">
    <source>
        <dbReference type="Proteomes" id="UP001058682"/>
    </source>
</evidence>
<dbReference type="Proteomes" id="UP001058682">
    <property type="component" value="Chromosome"/>
</dbReference>
<dbReference type="Proteomes" id="UP001059401">
    <property type="component" value="Chromosome"/>
</dbReference>
<dbReference type="AlphaFoldDB" id="A0AAE9MS64"/>
<dbReference type="InterPro" id="IPR050456">
    <property type="entry name" value="DeoC/FbaB_aldolase"/>
</dbReference>
<dbReference type="InterPro" id="IPR041720">
    <property type="entry name" value="FbaB-like"/>
</dbReference>
<dbReference type="CDD" id="cd00958">
    <property type="entry name" value="DhnA"/>
    <property type="match status" value="1"/>
</dbReference>
<dbReference type="PIRSF" id="PIRSF038992">
    <property type="entry name" value="Aldolase_Ia"/>
    <property type="match status" value="1"/>
</dbReference>
<dbReference type="PANTHER" id="PTHR47916:SF1">
    <property type="entry name" value="3-HYDROXY-5-PHOSPHONOOXYPENTANE-2,4-DIONE THIOLASE"/>
    <property type="match status" value="1"/>
</dbReference>
<protein>
    <submittedName>
        <fullName evidence="2">Aldolase</fullName>
    </submittedName>
</protein>
<evidence type="ECO:0000313" key="1">
    <source>
        <dbReference type="EMBL" id="UTY27699.1"/>
    </source>
</evidence>
<dbReference type="PANTHER" id="PTHR47916">
    <property type="entry name" value="FRUCTOSE-BISPHOSPHATE ALDOLASE CLASS 1"/>
    <property type="match status" value="1"/>
</dbReference>
<dbReference type="Pfam" id="PF01791">
    <property type="entry name" value="DeoC"/>
    <property type="match status" value="1"/>
</dbReference>
<evidence type="ECO:0000313" key="4">
    <source>
        <dbReference type="Proteomes" id="UP001059401"/>
    </source>
</evidence>
<dbReference type="EMBL" id="CP038802">
    <property type="protein sequence ID" value="UTY27699.1"/>
    <property type="molecule type" value="Genomic_DNA"/>
</dbReference>
<accession>A0AAE9MS64</accession>
<reference evidence="2" key="1">
    <citation type="submission" date="2019-04" db="EMBL/GenBank/DDBJ databases">
        <title>Whole genome sequencing of oral phylogroup 2 treponemes.</title>
        <authorList>
            <person name="Chan Y."/>
            <person name="Zeng H.H."/>
            <person name="Yu X.L."/>
            <person name="Leung W.K."/>
            <person name="Watt R.M."/>
        </authorList>
    </citation>
    <scope>NUCLEOTIDE SEQUENCE</scope>
    <source>
        <strain evidence="2">OMZ 835</strain>
        <strain evidence="1">OMZ 847</strain>
    </source>
</reference>
<name>A0AAE9MS64_9SPIR</name>
<dbReference type="InterPro" id="IPR002915">
    <property type="entry name" value="DeoC/FbaB/LacD_aldolase"/>
</dbReference>
<dbReference type="EMBL" id="CP038804">
    <property type="protein sequence ID" value="UTY32615.1"/>
    <property type="molecule type" value="Genomic_DNA"/>
</dbReference>
<evidence type="ECO:0000313" key="2">
    <source>
        <dbReference type="EMBL" id="UTY32615.1"/>
    </source>
</evidence>
<sequence>MKGELMKRRMNNIFRSDGKAFVLALDHAAMMPSPDLHDAGHVIREAVAGGADAFLTTYGMIKNFQKEFGNTGLIMRADGGISSLRKPMERLDLLYSAEDAVRVGADAMLCMGYPGSTDNEHTLKYLAKLCADGERLGLPIGAEMLPFGFEKHEGVDTRSVDNIKFACRQGAELGADFIKTEFVGKDDFIGVTESCFAPILVLGGSKAKSEEEIFLDIKSALDAGAKGIIMGRNIYRNPNIARFCEAISAVIHDNASVAQALSILK</sequence>